<dbReference type="GO" id="GO:0005886">
    <property type="term" value="C:plasma membrane"/>
    <property type="evidence" value="ECO:0007669"/>
    <property type="project" value="TreeGrafter"/>
</dbReference>
<feature type="region of interest" description="Disordered" evidence="2">
    <location>
        <begin position="1"/>
        <end position="191"/>
    </location>
</feature>
<evidence type="ECO:0000313" key="5">
    <source>
        <dbReference type="Proteomes" id="UP000218209"/>
    </source>
</evidence>
<dbReference type="OrthoDB" id="70770at2759"/>
<keyword evidence="1" id="KW-0067">ATP-binding</keyword>
<feature type="compositionally biased region" description="Basic and acidic residues" evidence="2">
    <location>
        <begin position="56"/>
        <end position="73"/>
    </location>
</feature>
<feature type="compositionally biased region" description="Polar residues" evidence="2">
    <location>
        <begin position="42"/>
        <end position="51"/>
    </location>
</feature>
<evidence type="ECO:0000313" key="4">
    <source>
        <dbReference type="EMBL" id="OSX72412.1"/>
    </source>
</evidence>
<dbReference type="SUPFAM" id="SSF56104">
    <property type="entry name" value="SAICAR synthase-like"/>
    <property type="match status" value="1"/>
</dbReference>
<dbReference type="Proteomes" id="UP000218209">
    <property type="component" value="Unassembled WGS sequence"/>
</dbReference>
<protein>
    <recommendedName>
        <fullName evidence="3">PIPK domain-containing protein</fullName>
    </recommendedName>
</protein>
<dbReference type="GO" id="GO:0016308">
    <property type="term" value="F:1-phosphatidylinositol-4-phosphate 5-kinase activity"/>
    <property type="evidence" value="ECO:0007669"/>
    <property type="project" value="TreeGrafter"/>
</dbReference>
<accession>A0A1X6NV04</accession>
<feature type="compositionally biased region" description="Low complexity" evidence="2">
    <location>
        <begin position="1"/>
        <end position="16"/>
    </location>
</feature>
<dbReference type="SMART" id="SM00330">
    <property type="entry name" value="PIPKc"/>
    <property type="match status" value="1"/>
</dbReference>
<sequence>MAATAVTAAVPALSSAGGEDAKGVAAVPPRPGHSVTFADTVYPTTPASRTSAGLDGEVRLADKREQGFPDRTEAPPVLPNGREDGGTSASPRPPQFAVQSPSPPPFQSTGSHSEPVMSPLRQSPGEGLAVDGTSPRHPARRMARGNSALSTASSLGAVPEALPAATLQRPGARDGLRPTAPTTLHRRRQSSGVTSAYFSKAILMPPAAKDVKIEAVGADAITPAQDPAVVAGGGGDGNASDDEVRFGVAASSSGDGDGLAQGSSSAGVLAHHASGRGAKLGEKKFTKRVTKMAKPLVRGRKRKVKDGEVVYKGHRNWEIVLSIQFGLRHTSEFFHADTSVEPNSSHFKKSLVFDFNPAEERKSLLNVASFASWEHPSPFVYRRIREHFGLSEADFLGSTCAESKVRELPTPGKSGALFYITEDESYFMKTVTKGEQRKLASLLPLYYEHVTKNPQTLLTKFLANFSVRTTRGSHIRMVVMSSIFDQGLYLDKKYDLKGSTKGRTASARELEKENVTLKDLDLQSPIFFRPDVTERLLTQLDRDSDFLERAAIMDYSLLLGMSEMLEEDDAWYKEQYGENEESAPYYIGAQVDASGERTCYRICLGIIDTLQGYTLRKQLEHTFKTVQYCSPTSMSVAPPPVYRRRFVDFCREKILPDPAMVVAPKPRPSAAASSSAGVLDPGAAVPVGSLPSRAESNAAQA</sequence>
<gene>
    <name evidence="4" type="ORF">BU14_0438s0007</name>
</gene>
<dbReference type="Pfam" id="PF01504">
    <property type="entry name" value="PIP5K"/>
    <property type="match status" value="1"/>
</dbReference>
<dbReference type="GO" id="GO:0005524">
    <property type="term" value="F:ATP binding"/>
    <property type="evidence" value="ECO:0007669"/>
    <property type="project" value="UniProtKB-UniRule"/>
</dbReference>
<dbReference type="PANTHER" id="PTHR23086">
    <property type="entry name" value="PHOSPHATIDYLINOSITOL-4-PHOSPHATE 5-KINASE"/>
    <property type="match status" value="1"/>
</dbReference>
<dbReference type="Gene3D" id="3.30.800.10">
    <property type="entry name" value="Phosphatidylinositol Phosphate Kinase II Beta"/>
    <property type="match status" value="1"/>
</dbReference>
<keyword evidence="1" id="KW-0547">Nucleotide-binding</keyword>
<reference evidence="4 5" key="1">
    <citation type="submission" date="2017-03" db="EMBL/GenBank/DDBJ databases">
        <title>WGS assembly of Porphyra umbilicalis.</title>
        <authorList>
            <person name="Brawley S.H."/>
            <person name="Blouin N.A."/>
            <person name="Ficko-Blean E."/>
            <person name="Wheeler G.L."/>
            <person name="Lohr M."/>
            <person name="Goodson H.V."/>
            <person name="Jenkins J.W."/>
            <person name="Blaby-Haas C.E."/>
            <person name="Helliwell K.E."/>
            <person name="Chan C."/>
            <person name="Marriage T."/>
            <person name="Bhattacharya D."/>
            <person name="Klein A.S."/>
            <person name="Badis Y."/>
            <person name="Brodie J."/>
            <person name="Cao Y."/>
            <person name="Collen J."/>
            <person name="Dittami S.M."/>
            <person name="Gachon C.M."/>
            <person name="Green B.R."/>
            <person name="Karpowicz S."/>
            <person name="Kim J.W."/>
            <person name="Kudahl U."/>
            <person name="Lin S."/>
            <person name="Michel G."/>
            <person name="Mittag M."/>
            <person name="Olson B.J."/>
            <person name="Pangilinan J."/>
            <person name="Peng Y."/>
            <person name="Qiu H."/>
            <person name="Shu S."/>
            <person name="Singer J.T."/>
            <person name="Smith A.G."/>
            <person name="Sprecher B.N."/>
            <person name="Wagner V."/>
            <person name="Wang W."/>
            <person name="Wang Z.-Y."/>
            <person name="Yan J."/>
            <person name="Yarish C."/>
            <person name="Zoeuner-Riek S."/>
            <person name="Zhuang Y."/>
            <person name="Zou Y."/>
            <person name="Lindquist E.A."/>
            <person name="Grimwood J."/>
            <person name="Barry K."/>
            <person name="Rokhsar D.S."/>
            <person name="Schmutz J."/>
            <person name="Stiller J.W."/>
            <person name="Grossman A.R."/>
            <person name="Prochnik S.E."/>
        </authorList>
    </citation>
    <scope>NUCLEOTIDE SEQUENCE [LARGE SCALE GENOMIC DNA]</scope>
    <source>
        <strain evidence="4">4086291</strain>
    </source>
</reference>
<dbReference type="InterPro" id="IPR027484">
    <property type="entry name" value="PInositol-4-P-5-kinase_N"/>
</dbReference>
<keyword evidence="5" id="KW-1185">Reference proteome</keyword>
<dbReference type="PANTHER" id="PTHR23086:SF8">
    <property type="entry name" value="PHOSPHATIDYLINOSITOL 5-PHOSPHATE 4-KINASE, ISOFORM A"/>
    <property type="match status" value="1"/>
</dbReference>
<evidence type="ECO:0000259" key="3">
    <source>
        <dbReference type="PROSITE" id="PS51455"/>
    </source>
</evidence>
<dbReference type="InterPro" id="IPR027483">
    <property type="entry name" value="PInositol-4-P-4/5-kinase_C_sf"/>
</dbReference>
<name>A0A1X6NV04_PORUM</name>
<evidence type="ECO:0000256" key="2">
    <source>
        <dbReference type="SAM" id="MobiDB-lite"/>
    </source>
</evidence>
<dbReference type="Gene3D" id="3.30.810.10">
    <property type="entry name" value="2-Layer Sandwich"/>
    <property type="match status" value="1"/>
</dbReference>
<proteinExistence type="predicted"/>
<keyword evidence="1" id="KW-0808">Transferase</keyword>
<dbReference type="EMBL" id="KV919063">
    <property type="protein sequence ID" value="OSX72412.1"/>
    <property type="molecule type" value="Genomic_DNA"/>
</dbReference>
<dbReference type="PROSITE" id="PS51455">
    <property type="entry name" value="PIPK"/>
    <property type="match status" value="1"/>
</dbReference>
<evidence type="ECO:0000256" key="1">
    <source>
        <dbReference type="PROSITE-ProRule" id="PRU00781"/>
    </source>
</evidence>
<dbReference type="AlphaFoldDB" id="A0A1X6NV04"/>
<dbReference type="InterPro" id="IPR002498">
    <property type="entry name" value="PInositol-4-P-4/5-kinase_core"/>
</dbReference>
<organism evidence="4 5">
    <name type="scientific">Porphyra umbilicalis</name>
    <name type="common">Purple laver</name>
    <name type="synonym">Red alga</name>
    <dbReference type="NCBI Taxonomy" id="2786"/>
    <lineage>
        <taxon>Eukaryota</taxon>
        <taxon>Rhodophyta</taxon>
        <taxon>Bangiophyceae</taxon>
        <taxon>Bangiales</taxon>
        <taxon>Bangiaceae</taxon>
        <taxon>Porphyra</taxon>
    </lineage>
</organism>
<dbReference type="InterPro" id="IPR023610">
    <property type="entry name" value="PInositol-4/5-P-5/4-kinase"/>
</dbReference>
<dbReference type="CDD" id="cd00139">
    <property type="entry name" value="PIPKc"/>
    <property type="match status" value="1"/>
</dbReference>
<feature type="domain" description="PIPK" evidence="3">
    <location>
        <begin position="309"/>
        <end position="654"/>
    </location>
</feature>
<keyword evidence="1" id="KW-0418">Kinase</keyword>
<dbReference type="GO" id="GO:0046854">
    <property type="term" value="P:phosphatidylinositol phosphate biosynthetic process"/>
    <property type="evidence" value="ECO:0007669"/>
    <property type="project" value="TreeGrafter"/>
</dbReference>